<keyword evidence="1" id="KW-0378">Hydrolase</keyword>
<evidence type="ECO:0000313" key="4">
    <source>
        <dbReference type="Proteomes" id="UP001597273"/>
    </source>
</evidence>
<comment type="caution">
    <text evidence="3">The sequence shown here is derived from an EMBL/GenBank/DDBJ whole genome shotgun (WGS) entry which is preliminary data.</text>
</comment>
<dbReference type="InterPro" id="IPR004843">
    <property type="entry name" value="Calcineurin-like_PHP"/>
</dbReference>
<dbReference type="RefSeq" id="WP_204892984.1">
    <property type="nucleotide sequence ID" value="NZ_JBHUFW010000007.1"/>
</dbReference>
<name>A0ABW4QI63_9BACL</name>
<dbReference type="GO" id="GO:0004527">
    <property type="term" value="F:exonuclease activity"/>
    <property type="evidence" value="ECO:0007669"/>
    <property type="project" value="UniProtKB-KW"/>
</dbReference>
<reference evidence="4" key="1">
    <citation type="journal article" date="2019" name="Int. J. Syst. Evol. Microbiol.">
        <title>The Global Catalogue of Microorganisms (GCM) 10K type strain sequencing project: providing services to taxonomists for standard genome sequencing and annotation.</title>
        <authorList>
            <consortium name="The Broad Institute Genomics Platform"/>
            <consortium name="The Broad Institute Genome Sequencing Center for Infectious Disease"/>
            <person name="Wu L."/>
            <person name="Ma J."/>
        </authorList>
    </citation>
    <scope>NUCLEOTIDE SEQUENCE [LARGE SCALE GENOMIC DNA]</scope>
    <source>
        <strain evidence="4">CGMCC 1.15475</strain>
    </source>
</reference>
<dbReference type="InterPro" id="IPR014576">
    <property type="entry name" value="Pesterase_YhaO"/>
</dbReference>
<dbReference type="InterPro" id="IPR041796">
    <property type="entry name" value="Mre11_N"/>
</dbReference>
<dbReference type="InterPro" id="IPR050535">
    <property type="entry name" value="DNA_Repair-Maintenance_Comp"/>
</dbReference>
<sequence>MKEIRFIHTADLHLGSPFTGMKGLQKEQWKRLKDSTLLAFDRLVDYAVEQRPDFLLVAGDIYDGENRSLRAQHRFQTGMQRLADEGIPVLISHGNHDHLSGKWTRFELPSNVHVFGAEVSRKTLAIRGMDVAISGFSYGERHVKESKVKEYLPAENRDAFYIGMLHGSLEGETAHAVYAPFTKNQLLEKNYDYWALGHIHQRQELHADPPIVYPGNTQGRHRGESGTKGFYDVRLSKSGAKLEFIQASVLQFDEVEVDCSGAVHMNELLEACSSSANRFAEQCGPAALALKLVNLDAEALELIQEIPEEELLEAIRESVEAQDTFMLVQRVSAARGNEGGELSPIAEEIIAKMDSWEIGDWKTVLKDLYRHPKSGRYLEPLETGAAEEVKSLAAEKIRRSLGMGLNS</sequence>
<feature type="domain" description="Calcineurin-like phosphoesterase" evidence="2">
    <location>
        <begin position="4"/>
        <end position="201"/>
    </location>
</feature>
<protein>
    <submittedName>
        <fullName evidence="3">Exonuclease SbcCD subunit D</fullName>
    </submittedName>
</protein>
<evidence type="ECO:0000256" key="1">
    <source>
        <dbReference type="ARBA" id="ARBA00022801"/>
    </source>
</evidence>
<dbReference type="CDD" id="cd00840">
    <property type="entry name" value="MPP_Mre11_N"/>
    <property type="match status" value="1"/>
</dbReference>
<dbReference type="PIRSF" id="PIRSF033091">
    <property type="entry name" value="Pesterase_YhaO"/>
    <property type="match status" value="1"/>
</dbReference>
<keyword evidence="3" id="KW-0269">Exonuclease</keyword>
<dbReference type="EMBL" id="JBHUFW010000007">
    <property type="protein sequence ID" value="MFD1863287.1"/>
    <property type="molecule type" value="Genomic_DNA"/>
</dbReference>
<gene>
    <name evidence="3" type="ORF">ACFSDB_10205</name>
</gene>
<dbReference type="PANTHER" id="PTHR30337:SF7">
    <property type="entry name" value="PHOSPHOESTERASE"/>
    <property type="match status" value="1"/>
</dbReference>
<organism evidence="3 4">
    <name type="scientific">Planococcus chinensis</name>
    <dbReference type="NCBI Taxonomy" id="272917"/>
    <lineage>
        <taxon>Bacteria</taxon>
        <taxon>Bacillati</taxon>
        <taxon>Bacillota</taxon>
        <taxon>Bacilli</taxon>
        <taxon>Bacillales</taxon>
        <taxon>Caryophanaceae</taxon>
        <taxon>Planococcus</taxon>
    </lineage>
</organism>
<dbReference type="Gene3D" id="3.60.21.10">
    <property type="match status" value="1"/>
</dbReference>
<accession>A0ABW4QI63</accession>
<dbReference type="SUPFAM" id="SSF56300">
    <property type="entry name" value="Metallo-dependent phosphatases"/>
    <property type="match status" value="1"/>
</dbReference>
<keyword evidence="3" id="KW-0540">Nuclease</keyword>
<dbReference type="Proteomes" id="UP001597273">
    <property type="component" value="Unassembled WGS sequence"/>
</dbReference>
<dbReference type="Pfam" id="PF00149">
    <property type="entry name" value="Metallophos"/>
    <property type="match status" value="1"/>
</dbReference>
<keyword evidence="4" id="KW-1185">Reference proteome</keyword>
<dbReference type="InterPro" id="IPR029052">
    <property type="entry name" value="Metallo-depent_PP-like"/>
</dbReference>
<evidence type="ECO:0000313" key="3">
    <source>
        <dbReference type="EMBL" id="MFD1863287.1"/>
    </source>
</evidence>
<evidence type="ECO:0000259" key="2">
    <source>
        <dbReference type="Pfam" id="PF00149"/>
    </source>
</evidence>
<proteinExistence type="predicted"/>
<dbReference type="PANTHER" id="PTHR30337">
    <property type="entry name" value="COMPONENT OF ATP-DEPENDENT DSDNA EXONUCLEASE"/>
    <property type="match status" value="1"/>
</dbReference>